<keyword evidence="2" id="KW-1185">Reference proteome</keyword>
<proteinExistence type="predicted"/>
<evidence type="ECO:0000313" key="2">
    <source>
        <dbReference type="Proteomes" id="UP001497700"/>
    </source>
</evidence>
<name>A0ACB9YQG2_9PEZI</name>
<organism evidence="1 2">
    <name type="scientific">Hypoxylon rubiginosum</name>
    <dbReference type="NCBI Taxonomy" id="110542"/>
    <lineage>
        <taxon>Eukaryota</taxon>
        <taxon>Fungi</taxon>
        <taxon>Dikarya</taxon>
        <taxon>Ascomycota</taxon>
        <taxon>Pezizomycotina</taxon>
        <taxon>Sordariomycetes</taxon>
        <taxon>Xylariomycetidae</taxon>
        <taxon>Xylariales</taxon>
        <taxon>Hypoxylaceae</taxon>
        <taxon>Hypoxylon</taxon>
    </lineage>
</organism>
<gene>
    <name evidence="1" type="ORF">F4820DRAFT_56672</name>
</gene>
<sequence length="581" mass="65162">MAGNQGAFQLNGAHRPQAPVTSQVTGGHPAVSAAANMHPSPAPPRAGLPIDLVRGPSVEISDVSRDLMTIDDMRNELTEYAIFRFEKMPVQSKYDDEGRPQPSTWDRAIRTRVTGMLPREIARQIQRLNRDTHSLVDKLKTLSPVLQRQIDAAQEHLTSQNPDLMNYQWVIAQIDHQLREVDSYVDAARENYSPRRKRHGSTRKRHHSRTGGHRRRSYERISLTAYFKRTPRPNVDISRLYEAKKRISFLENNRNAHPSTGHDARPPPVVPRPLGGGAPVGQNGARSGVPPAVAGPNKLGPGQGGNIVRNVALGNREEATRNHNVMRRDLGCSDGSSSDGSFDSQSTPATSISPGPFNSGGNRRRDPGDDWIPTGNGNGRRDENGQGRDFPRRHAMHEGPKNEPRLSPTPGRHPPLPKAAGVEIDRARDDAYLAGIRDGRGEAWLAQQRTLQEARRLRPKPRIIQEARSPAPSYRGHMMGHAEPEGFGHREYLDDEIRRLNHLSLDAEDRHDAVLRRAGARRRREFEYLLQRGSVLDDDPFEKGTPSYAREGRRRYREPYVADDSESDYSPPPRGNRSFRH</sequence>
<reference evidence="1 2" key="1">
    <citation type="journal article" date="2022" name="New Phytol.">
        <title>Ecological generalism drives hyperdiversity of secondary metabolite gene clusters in xylarialean endophytes.</title>
        <authorList>
            <person name="Franco M.E.E."/>
            <person name="Wisecaver J.H."/>
            <person name="Arnold A.E."/>
            <person name="Ju Y.M."/>
            <person name="Slot J.C."/>
            <person name="Ahrendt S."/>
            <person name="Moore L.P."/>
            <person name="Eastman K.E."/>
            <person name="Scott K."/>
            <person name="Konkel Z."/>
            <person name="Mondo S.J."/>
            <person name="Kuo A."/>
            <person name="Hayes R.D."/>
            <person name="Haridas S."/>
            <person name="Andreopoulos B."/>
            <person name="Riley R."/>
            <person name="LaButti K."/>
            <person name="Pangilinan J."/>
            <person name="Lipzen A."/>
            <person name="Amirebrahimi M."/>
            <person name="Yan J."/>
            <person name="Adam C."/>
            <person name="Keymanesh K."/>
            <person name="Ng V."/>
            <person name="Louie K."/>
            <person name="Northen T."/>
            <person name="Drula E."/>
            <person name="Henrissat B."/>
            <person name="Hsieh H.M."/>
            <person name="Youens-Clark K."/>
            <person name="Lutzoni F."/>
            <person name="Miadlikowska J."/>
            <person name="Eastwood D.C."/>
            <person name="Hamelin R.C."/>
            <person name="Grigoriev I.V."/>
            <person name="U'Ren J.M."/>
        </authorList>
    </citation>
    <scope>NUCLEOTIDE SEQUENCE [LARGE SCALE GENOMIC DNA]</scope>
    <source>
        <strain evidence="1 2">CBS 119005</strain>
    </source>
</reference>
<dbReference type="Proteomes" id="UP001497700">
    <property type="component" value="Unassembled WGS sequence"/>
</dbReference>
<dbReference type="EMBL" id="MU393547">
    <property type="protein sequence ID" value="KAI4861624.1"/>
    <property type="molecule type" value="Genomic_DNA"/>
</dbReference>
<protein>
    <submittedName>
        <fullName evidence="1">Uncharacterized protein</fullName>
    </submittedName>
</protein>
<evidence type="ECO:0000313" key="1">
    <source>
        <dbReference type="EMBL" id="KAI4861624.1"/>
    </source>
</evidence>
<accession>A0ACB9YQG2</accession>
<comment type="caution">
    <text evidence="1">The sequence shown here is derived from an EMBL/GenBank/DDBJ whole genome shotgun (WGS) entry which is preliminary data.</text>
</comment>